<evidence type="ECO:0000256" key="1">
    <source>
        <dbReference type="SAM" id="SignalP"/>
    </source>
</evidence>
<accession>A0ABT5HIZ8</accession>
<name>A0ABT5HIZ8_9CAUL</name>
<dbReference type="EMBL" id="JAQQKV010000002">
    <property type="protein sequence ID" value="MDC7676216.1"/>
    <property type="molecule type" value="Genomic_DNA"/>
</dbReference>
<organism evidence="2 3">
    <name type="scientific">Asticcacaulis machinosus</name>
    <dbReference type="NCBI Taxonomy" id="2984211"/>
    <lineage>
        <taxon>Bacteria</taxon>
        <taxon>Pseudomonadati</taxon>
        <taxon>Pseudomonadota</taxon>
        <taxon>Alphaproteobacteria</taxon>
        <taxon>Caulobacterales</taxon>
        <taxon>Caulobacteraceae</taxon>
        <taxon>Asticcacaulis</taxon>
    </lineage>
</organism>
<reference evidence="2 3" key="1">
    <citation type="submission" date="2023-01" db="EMBL/GenBank/DDBJ databases">
        <title>Novel species of the genus Asticcacaulis isolated from rivers.</title>
        <authorList>
            <person name="Lu H."/>
        </authorList>
    </citation>
    <scope>NUCLEOTIDE SEQUENCE [LARGE SCALE GENOMIC DNA]</scope>
    <source>
        <strain evidence="2 3">LKC15W</strain>
    </source>
</reference>
<sequence>MRLTKLALAALALGLSACQTNAGQSAADQPASVDLSVAETRAALSVALAKALNRGRIELGVTATDQTSTVTVLPPPLGPHETHSTAVPIRFDIIRRKGKCLALRADDGSVHTMSGVRCETVK</sequence>
<comment type="caution">
    <text evidence="2">The sequence shown here is derived from an EMBL/GenBank/DDBJ whole genome shotgun (WGS) entry which is preliminary data.</text>
</comment>
<dbReference type="PROSITE" id="PS51257">
    <property type="entry name" value="PROKAR_LIPOPROTEIN"/>
    <property type="match status" value="1"/>
</dbReference>
<keyword evidence="1" id="KW-0732">Signal</keyword>
<gene>
    <name evidence="2" type="ORF">PQU98_08750</name>
</gene>
<dbReference type="Proteomes" id="UP001218579">
    <property type="component" value="Unassembled WGS sequence"/>
</dbReference>
<evidence type="ECO:0000313" key="2">
    <source>
        <dbReference type="EMBL" id="MDC7676216.1"/>
    </source>
</evidence>
<keyword evidence="3" id="KW-1185">Reference proteome</keyword>
<evidence type="ECO:0000313" key="3">
    <source>
        <dbReference type="Proteomes" id="UP001218579"/>
    </source>
</evidence>
<feature type="signal peptide" evidence="1">
    <location>
        <begin position="1"/>
        <end position="22"/>
    </location>
</feature>
<evidence type="ECO:0008006" key="4">
    <source>
        <dbReference type="Google" id="ProtNLM"/>
    </source>
</evidence>
<feature type="chain" id="PRO_5045368490" description="Common-antigen outer membrane protein" evidence="1">
    <location>
        <begin position="23"/>
        <end position="122"/>
    </location>
</feature>
<protein>
    <recommendedName>
        <fullName evidence="4">Common-antigen outer membrane protein</fullName>
    </recommendedName>
</protein>
<proteinExistence type="predicted"/>
<dbReference type="RefSeq" id="WP_272744563.1">
    <property type="nucleotide sequence ID" value="NZ_JAQQKV010000002.1"/>
</dbReference>